<gene>
    <name evidence="2" type="ORF">PILCRDRAFT_245452</name>
</gene>
<evidence type="ECO:0000313" key="2">
    <source>
        <dbReference type="EMBL" id="KIM88936.1"/>
    </source>
</evidence>
<dbReference type="AlphaFoldDB" id="A0A0C3GE74"/>
<accession>A0A0C3GE74</accession>
<organism evidence="2 3">
    <name type="scientific">Piloderma croceum (strain F 1598)</name>
    <dbReference type="NCBI Taxonomy" id="765440"/>
    <lineage>
        <taxon>Eukaryota</taxon>
        <taxon>Fungi</taxon>
        <taxon>Dikarya</taxon>
        <taxon>Basidiomycota</taxon>
        <taxon>Agaricomycotina</taxon>
        <taxon>Agaricomycetes</taxon>
        <taxon>Agaricomycetidae</taxon>
        <taxon>Atheliales</taxon>
        <taxon>Atheliaceae</taxon>
        <taxon>Piloderma</taxon>
    </lineage>
</organism>
<evidence type="ECO:0000313" key="3">
    <source>
        <dbReference type="Proteomes" id="UP000054166"/>
    </source>
</evidence>
<evidence type="ECO:0000256" key="1">
    <source>
        <dbReference type="SAM" id="MobiDB-lite"/>
    </source>
</evidence>
<keyword evidence="3" id="KW-1185">Reference proteome</keyword>
<reference evidence="2 3" key="1">
    <citation type="submission" date="2014-04" db="EMBL/GenBank/DDBJ databases">
        <authorList>
            <consortium name="DOE Joint Genome Institute"/>
            <person name="Kuo A."/>
            <person name="Tarkka M."/>
            <person name="Buscot F."/>
            <person name="Kohler A."/>
            <person name="Nagy L.G."/>
            <person name="Floudas D."/>
            <person name="Copeland A."/>
            <person name="Barry K.W."/>
            <person name="Cichocki N."/>
            <person name="Veneault-Fourrey C."/>
            <person name="LaButti K."/>
            <person name="Lindquist E.A."/>
            <person name="Lipzen A."/>
            <person name="Lundell T."/>
            <person name="Morin E."/>
            <person name="Murat C."/>
            <person name="Sun H."/>
            <person name="Tunlid A."/>
            <person name="Henrissat B."/>
            <person name="Grigoriev I.V."/>
            <person name="Hibbett D.S."/>
            <person name="Martin F."/>
            <person name="Nordberg H.P."/>
            <person name="Cantor M.N."/>
            <person name="Hua S.X."/>
        </authorList>
    </citation>
    <scope>NUCLEOTIDE SEQUENCE [LARGE SCALE GENOMIC DNA]</scope>
    <source>
        <strain evidence="2 3">F 1598</strain>
    </source>
</reference>
<dbReference type="Proteomes" id="UP000054166">
    <property type="component" value="Unassembled WGS sequence"/>
</dbReference>
<dbReference type="HOGENOM" id="CLU_2543357_0_0_1"/>
<proteinExistence type="predicted"/>
<reference evidence="3" key="2">
    <citation type="submission" date="2015-01" db="EMBL/GenBank/DDBJ databases">
        <title>Evolutionary Origins and Diversification of the Mycorrhizal Mutualists.</title>
        <authorList>
            <consortium name="DOE Joint Genome Institute"/>
            <consortium name="Mycorrhizal Genomics Consortium"/>
            <person name="Kohler A."/>
            <person name="Kuo A."/>
            <person name="Nagy L.G."/>
            <person name="Floudas D."/>
            <person name="Copeland A."/>
            <person name="Barry K.W."/>
            <person name="Cichocki N."/>
            <person name="Veneault-Fourrey C."/>
            <person name="LaButti K."/>
            <person name="Lindquist E.A."/>
            <person name="Lipzen A."/>
            <person name="Lundell T."/>
            <person name="Morin E."/>
            <person name="Murat C."/>
            <person name="Riley R."/>
            <person name="Ohm R."/>
            <person name="Sun H."/>
            <person name="Tunlid A."/>
            <person name="Henrissat B."/>
            <person name="Grigoriev I.V."/>
            <person name="Hibbett D.S."/>
            <person name="Martin F."/>
        </authorList>
    </citation>
    <scope>NUCLEOTIDE SEQUENCE [LARGE SCALE GENOMIC DNA]</scope>
    <source>
        <strain evidence="3">F 1598</strain>
    </source>
</reference>
<dbReference type="EMBL" id="KN832976">
    <property type="protein sequence ID" value="KIM88936.1"/>
    <property type="molecule type" value="Genomic_DNA"/>
</dbReference>
<feature type="region of interest" description="Disordered" evidence="1">
    <location>
        <begin position="63"/>
        <end position="83"/>
    </location>
</feature>
<name>A0A0C3GE74_PILCF</name>
<dbReference type="InParanoid" id="A0A0C3GE74"/>
<sequence length="83" mass="10053">MEISKIHPCAIRLAYLTVERVIQNISCGLLLKPLDEFSFVTICRMMILNLYYKERSPSPRYHHWHRHPNRRDKPTTLGFERQW</sequence>
<protein>
    <submittedName>
        <fullName evidence="2">Uncharacterized protein</fullName>
    </submittedName>
</protein>